<dbReference type="Proteomes" id="UP001347884">
    <property type="component" value="Unassembled WGS sequence"/>
</dbReference>
<proteinExistence type="predicted"/>
<accession>A0ABU7QL49</accession>
<evidence type="ECO:0000313" key="2">
    <source>
        <dbReference type="Proteomes" id="UP001347884"/>
    </source>
</evidence>
<gene>
    <name evidence="1" type="ORF">M5S13_12700</name>
</gene>
<dbReference type="EMBL" id="JAMDKF010000054">
    <property type="protein sequence ID" value="MEE6042712.1"/>
    <property type="molecule type" value="Genomic_DNA"/>
</dbReference>
<organism evidence="1 2">
    <name type="scientific">Avibacterium paragallinarum</name>
    <name type="common">Haemophilus gallinarum</name>
    <dbReference type="NCBI Taxonomy" id="728"/>
    <lineage>
        <taxon>Bacteria</taxon>
        <taxon>Pseudomonadati</taxon>
        <taxon>Pseudomonadota</taxon>
        <taxon>Gammaproteobacteria</taxon>
        <taxon>Pasteurellales</taxon>
        <taxon>Pasteurellaceae</taxon>
        <taxon>Avibacterium</taxon>
    </lineage>
</organism>
<keyword evidence="2" id="KW-1185">Reference proteome</keyword>
<name>A0ABU7QL49_AVIPA</name>
<reference evidence="1 2" key="1">
    <citation type="journal article" date="2022" name="Front. Microbiol.">
        <title>Commensal bacteria contribute to the growth of multidrug-resistant Avibacterium paragallinarum in chickens.</title>
        <authorList>
            <person name="Zhu J."/>
            <person name="Chen Y."/>
            <person name="Wu Y."/>
            <person name="Wang Y."/>
            <person name="Zhu K."/>
        </authorList>
    </citation>
    <scope>NUCLEOTIDE SEQUENCE [LARGE SCALE GENOMIC DNA]</scope>
    <source>
        <strain evidence="1 2">AV25</strain>
    </source>
</reference>
<dbReference type="RefSeq" id="WP_330935182.1">
    <property type="nucleotide sequence ID" value="NZ_JAMDKE010000063.1"/>
</dbReference>
<sequence length="122" mass="13659">MDGRLLLGLPVNGKRYFDFKVHLLTLGDECNALELVADLGILSEDKPLKQAERMLFELAYLCQQVEFIGVDKKQITPAYLLDNLAADDYVIINEAILNLKKKHIDAGESQHQEDSLAAPTMT</sequence>
<evidence type="ECO:0000313" key="1">
    <source>
        <dbReference type="EMBL" id="MEE6042712.1"/>
    </source>
</evidence>
<comment type="caution">
    <text evidence="1">The sequence shown here is derived from an EMBL/GenBank/DDBJ whole genome shotgun (WGS) entry which is preliminary data.</text>
</comment>
<protein>
    <submittedName>
        <fullName evidence="1">Uncharacterized protein</fullName>
    </submittedName>
</protein>